<gene>
    <name evidence="1" type="ORF">Tcan_07032</name>
</gene>
<organism evidence="1 2">
    <name type="scientific">Toxocara canis</name>
    <name type="common">Canine roundworm</name>
    <dbReference type="NCBI Taxonomy" id="6265"/>
    <lineage>
        <taxon>Eukaryota</taxon>
        <taxon>Metazoa</taxon>
        <taxon>Ecdysozoa</taxon>
        <taxon>Nematoda</taxon>
        <taxon>Chromadorea</taxon>
        <taxon>Rhabditida</taxon>
        <taxon>Spirurina</taxon>
        <taxon>Ascaridomorpha</taxon>
        <taxon>Ascaridoidea</taxon>
        <taxon>Toxocaridae</taxon>
        <taxon>Toxocara</taxon>
    </lineage>
</organism>
<evidence type="ECO:0000313" key="2">
    <source>
        <dbReference type="Proteomes" id="UP000031036"/>
    </source>
</evidence>
<protein>
    <submittedName>
        <fullName evidence="1">Uncharacterized protein</fullName>
    </submittedName>
</protein>
<dbReference type="AlphaFoldDB" id="A0A0B2VZC6"/>
<evidence type="ECO:0000313" key="1">
    <source>
        <dbReference type="EMBL" id="KHN86744.1"/>
    </source>
</evidence>
<name>A0A0B2VZC6_TOXCA</name>
<proteinExistence type="predicted"/>
<comment type="caution">
    <text evidence="1">The sequence shown here is derived from an EMBL/GenBank/DDBJ whole genome shotgun (WGS) entry which is preliminary data.</text>
</comment>
<dbReference type="Proteomes" id="UP000031036">
    <property type="component" value="Unassembled WGS sequence"/>
</dbReference>
<reference evidence="1 2" key="1">
    <citation type="submission" date="2014-11" db="EMBL/GenBank/DDBJ databases">
        <title>Genetic blueprint of the zoonotic pathogen Toxocara canis.</title>
        <authorList>
            <person name="Zhu X.-Q."/>
            <person name="Korhonen P.K."/>
            <person name="Cai H."/>
            <person name="Young N.D."/>
            <person name="Nejsum P."/>
            <person name="von Samson-Himmelstjerna G."/>
            <person name="Boag P.R."/>
            <person name="Tan P."/>
            <person name="Li Q."/>
            <person name="Min J."/>
            <person name="Yang Y."/>
            <person name="Wang X."/>
            <person name="Fang X."/>
            <person name="Hall R.S."/>
            <person name="Hofmann A."/>
            <person name="Sternberg P.W."/>
            <person name="Jex A.R."/>
            <person name="Gasser R.B."/>
        </authorList>
    </citation>
    <scope>NUCLEOTIDE SEQUENCE [LARGE SCALE GENOMIC DNA]</scope>
    <source>
        <strain evidence="1">PN_DK_2014</strain>
    </source>
</reference>
<keyword evidence="2" id="KW-1185">Reference proteome</keyword>
<dbReference type="EMBL" id="JPKZ01000522">
    <property type="protein sequence ID" value="KHN86744.1"/>
    <property type="molecule type" value="Genomic_DNA"/>
</dbReference>
<sequence>MERVFTTELFIAATIRYIGDGCLKNALQLSNQLSRHHDVHMVKRAYLEMLNSAGIGDSSTYRVGIGSDAVIVCASEKSTRCFSFQNKAQTLKSSVEMSTIISSVEKMSVNLLGQAAPRLSPMRTKKQTNYGGLCGSFAKNVLHTSYTATGDERPAEGSRKEVDVLMKAV</sequence>
<accession>A0A0B2VZC6</accession>